<evidence type="ECO:0000313" key="3">
    <source>
        <dbReference type="Proteomes" id="UP000248749"/>
    </source>
</evidence>
<organism evidence="2 3">
    <name type="scientific">Micromonospora deserti</name>
    <dbReference type="NCBI Taxonomy" id="2070366"/>
    <lineage>
        <taxon>Bacteria</taxon>
        <taxon>Bacillati</taxon>
        <taxon>Actinomycetota</taxon>
        <taxon>Actinomycetes</taxon>
        <taxon>Micromonosporales</taxon>
        <taxon>Micromonosporaceae</taxon>
        <taxon>Micromonospora</taxon>
    </lineage>
</organism>
<gene>
    <name evidence="2" type="ORF">C1I99_21305</name>
</gene>
<dbReference type="RefSeq" id="WP_111135999.1">
    <property type="nucleotide sequence ID" value="NZ_POUB01000170.1"/>
</dbReference>
<dbReference type="Proteomes" id="UP000248749">
    <property type="component" value="Unassembled WGS sequence"/>
</dbReference>
<protein>
    <submittedName>
        <fullName evidence="2">Uncharacterized protein</fullName>
    </submittedName>
</protein>
<keyword evidence="1" id="KW-0732">Signal</keyword>
<feature type="signal peptide" evidence="1">
    <location>
        <begin position="1"/>
        <end position="24"/>
    </location>
</feature>
<evidence type="ECO:0000313" key="2">
    <source>
        <dbReference type="EMBL" id="PZF92807.1"/>
    </source>
</evidence>
<name>A0A2W2CXZ8_9ACTN</name>
<keyword evidence="3" id="KW-1185">Reference proteome</keyword>
<sequence length="224" mass="23275">MRILRSFIAAAAVALAAACSSAAAGDASSTADGSVQRLTQLAGAGMDMDYTALTSPDDAVSRADLVVKGTLVKVTDGIRFSSADPEVTKRAIGSYATFVIAVEEVLDGDTTMVTGGRVYVSMSTSSKATPQELDALNPQAKVVAVLEDITAWRPNGRTTVVRPAAIPVEARLYAAYNDGLWLQGAGDSQMYAISAEHSELAPAWGGPRTVDQLRTTIHQAAGAN</sequence>
<dbReference type="AlphaFoldDB" id="A0A2W2CXZ8"/>
<comment type="caution">
    <text evidence="2">The sequence shown here is derived from an EMBL/GenBank/DDBJ whole genome shotgun (WGS) entry which is preliminary data.</text>
</comment>
<reference evidence="2 3" key="1">
    <citation type="submission" date="2018-01" db="EMBL/GenBank/DDBJ databases">
        <title>Draft genome sequence of Salinispora sp. 13K206.</title>
        <authorList>
            <person name="Sahin N."/>
            <person name="Saygin H."/>
            <person name="Ay H."/>
        </authorList>
    </citation>
    <scope>NUCLEOTIDE SEQUENCE [LARGE SCALE GENOMIC DNA]</scope>
    <source>
        <strain evidence="2 3">13K206</strain>
    </source>
</reference>
<dbReference type="PROSITE" id="PS51257">
    <property type="entry name" value="PROKAR_LIPOPROTEIN"/>
    <property type="match status" value="1"/>
</dbReference>
<accession>A0A2W2CXZ8</accession>
<feature type="chain" id="PRO_5038490375" evidence="1">
    <location>
        <begin position="25"/>
        <end position="224"/>
    </location>
</feature>
<dbReference type="EMBL" id="POUB01000170">
    <property type="protein sequence ID" value="PZF92807.1"/>
    <property type="molecule type" value="Genomic_DNA"/>
</dbReference>
<evidence type="ECO:0000256" key="1">
    <source>
        <dbReference type="SAM" id="SignalP"/>
    </source>
</evidence>
<dbReference type="OrthoDB" id="3473114at2"/>
<proteinExistence type="predicted"/>